<gene>
    <name evidence="2" type="ORF">GCM10009539_36120</name>
</gene>
<evidence type="ECO:0000313" key="2">
    <source>
        <dbReference type="EMBL" id="GAA0247610.1"/>
    </source>
</evidence>
<feature type="region of interest" description="Disordered" evidence="1">
    <location>
        <begin position="1"/>
        <end position="23"/>
    </location>
</feature>
<reference evidence="2 3" key="1">
    <citation type="journal article" date="2019" name="Int. J. Syst. Evol. Microbiol.">
        <title>The Global Catalogue of Microorganisms (GCM) 10K type strain sequencing project: providing services to taxonomists for standard genome sequencing and annotation.</title>
        <authorList>
            <consortium name="The Broad Institute Genomics Platform"/>
            <consortium name="The Broad Institute Genome Sequencing Center for Infectious Disease"/>
            <person name="Wu L."/>
            <person name="Ma J."/>
        </authorList>
    </citation>
    <scope>NUCLEOTIDE SEQUENCE [LARGE SCALE GENOMIC DNA]</scope>
    <source>
        <strain evidence="2 3">JCM 10425</strain>
    </source>
</reference>
<accession>A0ABN0UE46</accession>
<comment type="caution">
    <text evidence="2">The sequence shown here is derived from an EMBL/GenBank/DDBJ whole genome shotgun (WGS) entry which is preliminary data.</text>
</comment>
<name>A0ABN0UE46_9ACTN</name>
<protein>
    <submittedName>
        <fullName evidence="2">Uncharacterized protein</fullName>
    </submittedName>
</protein>
<proteinExistence type="predicted"/>
<sequence>MHDLVEIADIHRTDTSDNRPDPVWHIEGQNFDLRFRAAGYTPYLRTPPRHVDRQLLTPAERSGISFAERSFA</sequence>
<dbReference type="EMBL" id="BAAAGX010000014">
    <property type="protein sequence ID" value="GAA0247610.1"/>
    <property type="molecule type" value="Genomic_DNA"/>
</dbReference>
<keyword evidence="3" id="KW-1185">Reference proteome</keyword>
<organism evidence="2 3">
    <name type="scientific">Cryptosporangium japonicum</name>
    <dbReference type="NCBI Taxonomy" id="80872"/>
    <lineage>
        <taxon>Bacteria</taxon>
        <taxon>Bacillati</taxon>
        <taxon>Actinomycetota</taxon>
        <taxon>Actinomycetes</taxon>
        <taxon>Cryptosporangiales</taxon>
        <taxon>Cryptosporangiaceae</taxon>
        <taxon>Cryptosporangium</taxon>
    </lineage>
</organism>
<dbReference type="Proteomes" id="UP001500967">
    <property type="component" value="Unassembled WGS sequence"/>
</dbReference>
<evidence type="ECO:0000313" key="3">
    <source>
        <dbReference type="Proteomes" id="UP001500967"/>
    </source>
</evidence>
<dbReference type="RefSeq" id="WP_344649988.1">
    <property type="nucleotide sequence ID" value="NZ_BAAAGX010000014.1"/>
</dbReference>
<evidence type="ECO:0000256" key="1">
    <source>
        <dbReference type="SAM" id="MobiDB-lite"/>
    </source>
</evidence>